<name>A0A1V4H8L3_9BACL</name>
<evidence type="ECO:0000313" key="4">
    <source>
        <dbReference type="Proteomes" id="UP000190626"/>
    </source>
</evidence>
<proteinExistence type="predicted"/>
<dbReference type="RefSeq" id="WP_079420982.1">
    <property type="nucleotide sequence ID" value="NZ_MBTG01000066.1"/>
</dbReference>
<dbReference type="OrthoDB" id="9809746at2"/>
<evidence type="ECO:0000256" key="1">
    <source>
        <dbReference type="ARBA" id="ARBA00023157"/>
    </source>
</evidence>
<evidence type="ECO:0000313" key="3">
    <source>
        <dbReference type="EMBL" id="OPH47270.1"/>
    </source>
</evidence>
<evidence type="ECO:0000259" key="2">
    <source>
        <dbReference type="PROSITE" id="PS51352"/>
    </source>
</evidence>
<keyword evidence="4" id="KW-1185">Reference proteome</keyword>
<accession>A0A1V4H8L3</accession>
<feature type="domain" description="Thioredoxin" evidence="2">
    <location>
        <begin position="13"/>
        <end position="166"/>
    </location>
</feature>
<dbReference type="InterPro" id="IPR036249">
    <property type="entry name" value="Thioredoxin-like_sf"/>
</dbReference>
<dbReference type="Proteomes" id="UP000190626">
    <property type="component" value="Unassembled WGS sequence"/>
</dbReference>
<dbReference type="AlphaFoldDB" id="A0A1V4H8L3"/>
<dbReference type="Pfam" id="PF00578">
    <property type="entry name" value="AhpC-TSA"/>
    <property type="match status" value="1"/>
</dbReference>
<dbReference type="CDD" id="cd02966">
    <property type="entry name" value="TlpA_like_family"/>
    <property type="match status" value="1"/>
</dbReference>
<reference evidence="4" key="1">
    <citation type="submission" date="2016-07" db="EMBL/GenBank/DDBJ databases">
        <authorList>
            <person name="Florea S."/>
            <person name="Webb J.S."/>
            <person name="Jaromczyk J."/>
            <person name="Schardl C.L."/>
        </authorList>
    </citation>
    <scope>NUCLEOTIDE SEQUENCE [LARGE SCALE GENOMIC DNA]</scope>
    <source>
        <strain evidence="4">CY1</strain>
    </source>
</reference>
<dbReference type="PROSITE" id="PS51352">
    <property type="entry name" value="THIOREDOXIN_2"/>
    <property type="match status" value="1"/>
</dbReference>
<organism evidence="3 4">
    <name type="scientific">Paenibacillus ferrarius</name>
    <dbReference type="NCBI Taxonomy" id="1469647"/>
    <lineage>
        <taxon>Bacteria</taxon>
        <taxon>Bacillati</taxon>
        <taxon>Bacillota</taxon>
        <taxon>Bacilli</taxon>
        <taxon>Bacillales</taxon>
        <taxon>Paenibacillaceae</taxon>
        <taxon>Paenibacillus</taxon>
    </lineage>
</organism>
<dbReference type="GO" id="GO:0016209">
    <property type="term" value="F:antioxidant activity"/>
    <property type="evidence" value="ECO:0007669"/>
    <property type="project" value="InterPro"/>
</dbReference>
<dbReference type="STRING" id="1469647.BC351_12285"/>
<comment type="caution">
    <text evidence="3">The sequence shown here is derived from an EMBL/GenBank/DDBJ whole genome shotgun (WGS) entry which is preliminary data.</text>
</comment>
<dbReference type="PANTHER" id="PTHR42852">
    <property type="entry name" value="THIOL:DISULFIDE INTERCHANGE PROTEIN DSBE"/>
    <property type="match status" value="1"/>
</dbReference>
<dbReference type="Gene3D" id="3.40.30.10">
    <property type="entry name" value="Glutaredoxin"/>
    <property type="match status" value="1"/>
</dbReference>
<dbReference type="GO" id="GO:0016491">
    <property type="term" value="F:oxidoreductase activity"/>
    <property type="evidence" value="ECO:0007669"/>
    <property type="project" value="InterPro"/>
</dbReference>
<keyword evidence="1" id="KW-1015">Disulfide bond</keyword>
<sequence length="167" mass="19413">MFRKKAASMILILILGLVAVTIYNNFQSRDTKDVVIPLRDLGGNEERIVFRDKPTAILFFTSWCPYCNEDAPKIVSIYEKYKNEINLYGINLINRDDRVKVDQYVRRYNIGYPILLDEDSSLYKKYGSPGFPTLVFFDKNGKETKRMVGSTSQNLIDEQFKRALTNF</sequence>
<dbReference type="SUPFAM" id="SSF52833">
    <property type="entry name" value="Thioredoxin-like"/>
    <property type="match status" value="1"/>
</dbReference>
<gene>
    <name evidence="3" type="ORF">BC351_12285</name>
</gene>
<dbReference type="PANTHER" id="PTHR42852:SF13">
    <property type="entry name" value="PROTEIN DIPZ"/>
    <property type="match status" value="1"/>
</dbReference>
<protein>
    <recommendedName>
        <fullName evidence="2">Thioredoxin domain-containing protein</fullName>
    </recommendedName>
</protein>
<dbReference type="InterPro" id="IPR013766">
    <property type="entry name" value="Thioredoxin_domain"/>
</dbReference>
<dbReference type="InterPro" id="IPR000866">
    <property type="entry name" value="AhpC/TSA"/>
</dbReference>
<dbReference type="InterPro" id="IPR050553">
    <property type="entry name" value="Thioredoxin_ResA/DsbE_sf"/>
</dbReference>
<dbReference type="EMBL" id="MBTG01000066">
    <property type="protein sequence ID" value="OPH47270.1"/>
    <property type="molecule type" value="Genomic_DNA"/>
</dbReference>